<name>A0A840D4B2_9BACE</name>
<keyword evidence="2" id="KW-1185">Reference proteome</keyword>
<organism evidence="1 2">
    <name type="scientific">Bacteroides reticulotermitis</name>
    <dbReference type="NCBI Taxonomy" id="1133319"/>
    <lineage>
        <taxon>Bacteria</taxon>
        <taxon>Pseudomonadati</taxon>
        <taxon>Bacteroidota</taxon>
        <taxon>Bacteroidia</taxon>
        <taxon>Bacteroidales</taxon>
        <taxon>Bacteroidaceae</taxon>
        <taxon>Bacteroides</taxon>
    </lineage>
</organism>
<gene>
    <name evidence="1" type="ORF">GGR06_003090</name>
</gene>
<sequence length="46" mass="5593">MLLVQGIDTTKAKRHKRWNPGSWIFNILQHYDYCVFAWKSLSWCHN</sequence>
<protein>
    <submittedName>
        <fullName evidence="1">Uncharacterized protein</fullName>
    </submittedName>
</protein>
<dbReference type="Proteomes" id="UP000560658">
    <property type="component" value="Unassembled WGS sequence"/>
</dbReference>
<dbReference type="EMBL" id="JACIER010000014">
    <property type="protein sequence ID" value="MBB4045278.1"/>
    <property type="molecule type" value="Genomic_DNA"/>
</dbReference>
<dbReference type="AlphaFoldDB" id="A0A840D4B2"/>
<comment type="caution">
    <text evidence="1">The sequence shown here is derived from an EMBL/GenBank/DDBJ whole genome shotgun (WGS) entry which is preliminary data.</text>
</comment>
<proteinExistence type="predicted"/>
<evidence type="ECO:0000313" key="1">
    <source>
        <dbReference type="EMBL" id="MBB4045278.1"/>
    </source>
</evidence>
<reference evidence="1" key="1">
    <citation type="submission" date="2020-08" db="EMBL/GenBank/DDBJ databases">
        <title>Genomic Encyclopedia of Type Strains, Phase IV (KMG-IV): sequencing the most valuable type-strain genomes for metagenomic binning, comparative biology and taxonomic classification.</title>
        <authorList>
            <person name="Goeker M."/>
        </authorList>
    </citation>
    <scope>NUCLEOTIDE SEQUENCE [LARGE SCALE GENOMIC DNA]</scope>
    <source>
        <strain evidence="1">DSM 105720</strain>
    </source>
</reference>
<evidence type="ECO:0000313" key="2">
    <source>
        <dbReference type="Proteomes" id="UP000560658"/>
    </source>
</evidence>
<accession>A0A840D4B2</accession>